<feature type="domain" description="CCHC-type" evidence="5">
    <location>
        <begin position="97"/>
        <end position="110"/>
    </location>
</feature>
<dbReference type="SUPFAM" id="SSF54791">
    <property type="entry name" value="Eukaryotic type KH-domain (KH-domain type I)"/>
    <property type="match status" value="1"/>
</dbReference>
<reference evidence="6" key="1">
    <citation type="submission" date="2021-01" db="EMBL/GenBank/DDBJ databases">
        <authorList>
            <person name="Li R."/>
            <person name="Bekaert M."/>
        </authorList>
    </citation>
    <scope>NUCLEOTIDE SEQUENCE</scope>
    <source>
        <strain evidence="6">Farmed</strain>
    </source>
</reference>
<keyword evidence="1" id="KW-0677">Repeat</keyword>
<evidence type="ECO:0000256" key="1">
    <source>
        <dbReference type="ARBA" id="ARBA00022737"/>
    </source>
</evidence>
<feature type="region of interest" description="Disordered" evidence="4">
    <location>
        <begin position="157"/>
        <end position="177"/>
    </location>
</feature>
<sequence length="177" mass="17872">MTISSSSVGAIIGRKGSRIREMEQNSGARIKIHNSDSESGDRRIEIMGSPENQDSARLMIEQVLDGSFQDGYSGGMMNGGGRFGGGGGGGGGGNNACFRCGEIGHFARDCSSGGGGGGGGGGMSRGRNFGGGGGGGGGSGCYKCGETGHFARECNSAPDSYGRNFDNSRNSRWGNGY</sequence>
<dbReference type="InterPro" id="IPR004087">
    <property type="entry name" value="KH_dom"/>
</dbReference>
<dbReference type="PROSITE" id="PS50084">
    <property type="entry name" value="KH_TYPE_1"/>
    <property type="match status" value="1"/>
</dbReference>
<protein>
    <recommendedName>
        <fullName evidence="5">CCHC-type domain-containing protein</fullName>
    </recommendedName>
</protein>
<dbReference type="Pfam" id="PF00098">
    <property type="entry name" value="zf-CCHC"/>
    <property type="match status" value="2"/>
</dbReference>
<evidence type="ECO:0000313" key="7">
    <source>
        <dbReference type="Proteomes" id="UP000597762"/>
    </source>
</evidence>
<dbReference type="CDD" id="cd00105">
    <property type="entry name" value="KH-I"/>
    <property type="match status" value="1"/>
</dbReference>
<feature type="domain" description="CCHC-type" evidence="5">
    <location>
        <begin position="141"/>
        <end position="154"/>
    </location>
</feature>
<dbReference type="SMART" id="SM00322">
    <property type="entry name" value="KH"/>
    <property type="match status" value="1"/>
</dbReference>
<accession>A0A812D9F3</accession>
<proteinExistence type="predicted"/>
<dbReference type="InterPro" id="IPR036875">
    <property type="entry name" value="Znf_CCHC_sf"/>
</dbReference>
<dbReference type="Pfam" id="PF00013">
    <property type="entry name" value="KH_1"/>
    <property type="match status" value="1"/>
</dbReference>
<dbReference type="PROSITE" id="PS50158">
    <property type="entry name" value="ZF_CCHC"/>
    <property type="match status" value="2"/>
</dbReference>
<dbReference type="AlphaFoldDB" id="A0A812D9F3"/>
<keyword evidence="7" id="KW-1185">Reference proteome</keyword>
<keyword evidence="2" id="KW-0862">Zinc</keyword>
<dbReference type="InterPro" id="IPR036612">
    <property type="entry name" value="KH_dom_type_1_sf"/>
</dbReference>
<dbReference type="Proteomes" id="UP000597762">
    <property type="component" value="Unassembled WGS sequence"/>
</dbReference>
<feature type="compositionally biased region" description="Basic and acidic residues" evidence="4">
    <location>
        <begin position="33"/>
        <end position="43"/>
    </location>
</feature>
<name>A0A812D9F3_ACAPH</name>
<evidence type="ECO:0000259" key="5">
    <source>
        <dbReference type="PROSITE" id="PS50158"/>
    </source>
</evidence>
<keyword evidence="2" id="KW-0479">Metal-binding</keyword>
<evidence type="ECO:0000313" key="6">
    <source>
        <dbReference type="EMBL" id="CAE1291031.1"/>
    </source>
</evidence>
<dbReference type="GO" id="GO:0003723">
    <property type="term" value="F:RNA binding"/>
    <property type="evidence" value="ECO:0007669"/>
    <property type="project" value="UniProtKB-UniRule"/>
</dbReference>
<evidence type="ECO:0000256" key="2">
    <source>
        <dbReference type="PROSITE-ProRule" id="PRU00047"/>
    </source>
</evidence>
<feature type="compositionally biased region" description="Polar residues" evidence="4">
    <location>
        <begin position="165"/>
        <end position="177"/>
    </location>
</feature>
<gene>
    <name evidence="6" type="ORF">SPHA_48535</name>
</gene>
<dbReference type="EMBL" id="CAHIKZ030002711">
    <property type="protein sequence ID" value="CAE1291031.1"/>
    <property type="molecule type" value="Genomic_DNA"/>
</dbReference>
<dbReference type="SUPFAM" id="SSF57756">
    <property type="entry name" value="Retrovirus zinc finger-like domains"/>
    <property type="match status" value="2"/>
</dbReference>
<dbReference type="SMART" id="SM00343">
    <property type="entry name" value="ZnF_C2HC"/>
    <property type="match status" value="2"/>
</dbReference>
<dbReference type="GO" id="GO:0008270">
    <property type="term" value="F:zinc ion binding"/>
    <property type="evidence" value="ECO:0007669"/>
    <property type="project" value="UniProtKB-KW"/>
</dbReference>
<dbReference type="Gene3D" id="4.10.60.10">
    <property type="entry name" value="Zinc finger, CCHC-type"/>
    <property type="match status" value="2"/>
</dbReference>
<dbReference type="InterPro" id="IPR001878">
    <property type="entry name" value="Znf_CCHC"/>
</dbReference>
<keyword evidence="2" id="KW-0863">Zinc-finger</keyword>
<dbReference type="OrthoDB" id="6161866at2759"/>
<dbReference type="InterPro" id="IPR004088">
    <property type="entry name" value="KH_dom_type_1"/>
</dbReference>
<dbReference type="PANTHER" id="PTHR10288">
    <property type="entry name" value="KH DOMAIN CONTAINING RNA BINDING PROTEIN"/>
    <property type="match status" value="1"/>
</dbReference>
<organism evidence="6 7">
    <name type="scientific">Acanthosepion pharaonis</name>
    <name type="common">Pharaoh cuttlefish</name>
    <name type="synonym">Sepia pharaonis</name>
    <dbReference type="NCBI Taxonomy" id="158019"/>
    <lineage>
        <taxon>Eukaryota</taxon>
        <taxon>Metazoa</taxon>
        <taxon>Spiralia</taxon>
        <taxon>Lophotrochozoa</taxon>
        <taxon>Mollusca</taxon>
        <taxon>Cephalopoda</taxon>
        <taxon>Coleoidea</taxon>
        <taxon>Decapodiformes</taxon>
        <taxon>Sepiida</taxon>
        <taxon>Sepiina</taxon>
        <taxon>Sepiidae</taxon>
        <taxon>Acanthosepion</taxon>
    </lineage>
</organism>
<comment type="caution">
    <text evidence="6">The sequence shown here is derived from an EMBL/GenBank/DDBJ whole genome shotgun (WGS) entry which is preliminary data.</text>
</comment>
<evidence type="ECO:0000256" key="3">
    <source>
        <dbReference type="PROSITE-ProRule" id="PRU00117"/>
    </source>
</evidence>
<keyword evidence="3" id="KW-0694">RNA-binding</keyword>
<dbReference type="Gene3D" id="3.30.1370.10">
    <property type="entry name" value="K Homology domain, type 1"/>
    <property type="match status" value="1"/>
</dbReference>
<feature type="region of interest" description="Disordered" evidence="4">
    <location>
        <begin position="24"/>
        <end position="43"/>
    </location>
</feature>
<evidence type="ECO:0000256" key="4">
    <source>
        <dbReference type="SAM" id="MobiDB-lite"/>
    </source>
</evidence>